<evidence type="ECO:0000313" key="4">
    <source>
        <dbReference type="Proteomes" id="UP000283090"/>
    </source>
</evidence>
<accession>A0A437ADT6</accession>
<dbReference type="VEuPathDB" id="FungiDB:DFL_000422"/>
<dbReference type="Proteomes" id="UP000283090">
    <property type="component" value="Unassembled WGS sequence"/>
</dbReference>
<protein>
    <submittedName>
        <fullName evidence="3">Uncharacterized protein</fullName>
    </submittedName>
</protein>
<feature type="region of interest" description="Disordered" evidence="1">
    <location>
        <begin position="26"/>
        <end position="58"/>
    </location>
</feature>
<dbReference type="EMBL" id="SAEB01000001">
    <property type="protein sequence ID" value="RVD89412.1"/>
    <property type="molecule type" value="Genomic_DNA"/>
</dbReference>
<comment type="caution">
    <text evidence="3">The sequence shown here is derived from an EMBL/GenBank/DDBJ whole genome shotgun (WGS) entry which is preliminary data.</text>
</comment>
<keyword evidence="2" id="KW-0732">Signal</keyword>
<reference evidence="3 4" key="1">
    <citation type="submission" date="2019-01" db="EMBL/GenBank/DDBJ databases">
        <title>Intercellular communication is required for trap formation in the nematode-trapping fungus Duddingtonia flagrans.</title>
        <authorList>
            <person name="Youssar L."/>
            <person name="Wernet V."/>
            <person name="Hensel N."/>
            <person name="Hildebrandt H.-G."/>
            <person name="Fischer R."/>
        </authorList>
    </citation>
    <scope>NUCLEOTIDE SEQUENCE [LARGE SCALE GENOMIC DNA]</scope>
    <source>
        <strain evidence="3 4">CBS H-5679</strain>
    </source>
</reference>
<evidence type="ECO:0000313" key="3">
    <source>
        <dbReference type="EMBL" id="RVD89412.1"/>
    </source>
</evidence>
<proteinExistence type="predicted"/>
<dbReference type="AlphaFoldDB" id="A0A437ADT6"/>
<dbReference type="GeneID" id="93582733"/>
<feature type="chain" id="PRO_5019451255" evidence="2">
    <location>
        <begin position="25"/>
        <end position="118"/>
    </location>
</feature>
<name>A0A437ADT6_ARTFL</name>
<sequence>MLRRRLSGHTCMSPLLSVFVPLLATPSLPQNDTDPSNPPNANPPNPPQSSNTGILKPTHDFTVPLETLTQWYILSHPKLQKIGTRIDFLGEVRHDLYPFGPDPEDHLLLRLEVRWPFR</sequence>
<dbReference type="RefSeq" id="XP_067494956.1">
    <property type="nucleotide sequence ID" value="XM_067633278.1"/>
</dbReference>
<evidence type="ECO:0000256" key="2">
    <source>
        <dbReference type="SAM" id="SignalP"/>
    </source>
</evidence>
<evidence type="ECO:0000256" key="1">
    <source>
        <dbReference type="SAM" id="MobiDB-lite"/>
    </source>
</evidence>
<organism evidence="3 4">
    <name type="scientific">Arthrobotrys flagrans</name>
    <name type="common">Nematode-trapping fungus</name>
    <name type="synonym">Trichothecium flagrans</name>
    <dbReference type="NCBI Taxonomy" id="97331"/>
    <lineage>
        <taxon>Eukaryota</taxon>
        <taxon>Fungi</taxon>
        <taxon>Dikarya</taxon>
        <taxon>Ascomycota</taxon>
        <taxon>Pezizomycotina</taxon>
        <taxon>Orbiliomycetes</taxon>
        <taxon>Orbiliales</taxon>
        <taxon>Orbiliaceae</taxon>
        <taxon>Arthrobotrys</taxon>
    </lineage>
</organism>
<keyword evidence="4" id="KW-1185">Reference proteome</keyword>
<gene>
    <name evidence="3" type="ORF">DFL_000422</name>
</gene>
<feature type="signal peptide" evidence="2">
    <location>
        <begin position="1"/>
        <end position="24"/>
    </location>
</feature>
<feature type="compositionally biased region" description="Pro residues" evidence="1">
    <location>
        <begin position="36"/>
        <end position="47"/>
    </location>
</feature>